<comment type="similarity">
    <text evidence="1">Belongs to the COQ10 family.</text>
</comment>
<evidence type="ECO:0000256" key="1">
    <source>
        <dbReference type="ARBA" id="ARBA00006885"/>
    </source>
</evidence>
<dbReference type="Proteomes" id="UP000277204">
    <property type="component" value="Unassembled WGS sequence"/>
</dbReference>
<comment type="subunit">
    <text evidence="2">Interacts with coenzyme Q.</text>
</comment>
<dbReference type="EMBL" id="UZAI01017551">
    <property type="protein sequence ID" value="VDP26533.1"/>
    <property type="molecule type" value="Genomic_DNA"/>
</dbReference>
<evidence type="ECO:0000313" key="5">
    <source>
        <dbReference type="Proteomes" id="UP000277204"/>
    </source>
</evidence>
<proteinExistence type="inferred from homology"/>
<sequence length="448" mass="50663">MICLKILNICPKYPCLITSNLPIVFKREIFSFGPTFTKKSQSYKERRLLGYSPENMFDIAIDVGRYSEFIPWCNQSTVLEQGENNMLACLGVGFPPLSESYMSRITFQRPKHLKSVAQNAGMFHHLINEWHFHPGLPENPNSCFVEFSVDFEFRSPIYSKIAGLFFDQVVTVMMSMNSNLCVLTQKIGRFLLIGLNRPEKGNSINQTTASMLNDILYNQFDKDDNIIGGVLYGEGKDFCLGLDMEELTDYIKQNPTCDNTSLNRLYSCLSIVCYIYCIDFCVYLFSYSYLNSQHFFSEFVFYWMVSLTPCPTLLRYPGLGPAVTLEELQAELRAWQLVVAMWKCRATITGPLVVDWIIKTASVSAVSASVGPNIHKGKAKVIKCNTENTNPIPLDAKTLEDVESFTYLGSIIDEKGGSDADVKARIGKARAAFLQLKNIWNSKQPISK</sequence>
<dbReference type="InterPro" id="IPR044996">
    <property type="entry name" value="COQ10-like"/>
</dbReference>
<dbReference type="SUPFAM" id="SSF55961">
    <property type="entry name" value="Bet v1-like"/>
    <property type="match status" value="1"/>
</dbReference>
<dbReference type="InterPro" id="IPR023393">
    <property type="entry name" value="START-like_dom_sf"/>
</dbReference>
<dbReference type="Gene3D" id="3.90.226.10">
    <property type="entry name" value="2-enoyl-CoA Hydratase, Chain A, domain 1"/>
    <property type="match status" value="1"/>
</dbReference>
<dbReference type="Gene3D" id="3.30.530.20">
    <property type="match status" value="1"/>
</dbReference>
<name>A0A183MPZ1_9TREM</name>
<dbReference type="CDD" id="cd07813">
    <property type="entry name" value="COQ10p_like"/>
    <property type="match status" value="1"/>
</dbReference>
<evidence type="ECO:0000256" key="2">
    <source>
        <dbReference type="ARBA" id="ARBA00011814"/>
    </source>
</evidence>
<dbReference type="PANTHER" id="PTHR12901:SF10">
    <property type="entry name" value="COENZYME Q-BINDING PROTEIN COQ10, MITOCHONDRIAL"/>
    <property type="match status" value="1"/>
</dbReference>
<dbReference type="AlphaFoldDB" id="A0A183MPZ1"/>
<dbReference type="InterPro" id="IPR005031">
    <property type="entry name" value="COQ10_START"/>
</dbReference>
<dbReference type="GO" id="GO:0045333">
    <property type="term" value="P:cellular respiration"/>
    <property type="evidence" value="ECO:0007669"/>
    <property type="project" value="InterPro"/>
</dbReference>
<dbReference type="InterPro" id="IPR001753">
    <property type="entry name" value="Enoyl-CoA_hydra/iso"/>
</dbReference>
<accession>A0A183MPZ1</accession>
<dbReference type="Pfam" id="PF03364">
    <property type="entry name" value="Polyketide_cyc"/>
    <property type="match status" value="1"/>
</dbReference>
<gene>
    <name evidence="4" type="ORF">SMRZ_LOCUS18116</name>
</gene>
<dbReference type="PANTHER" id="PTHR12901">
    <property type="entry name" value="SPERM PROTEIN HOMOLOG"/>
    <property type="match status" value="1"/>
</dbReference>
<evidence type="ECO:0000313" key="4">
    <source>
        <dbReference type="EMBL" id="VDP26533.1"/>
    </source>
</evidence>
<evidence type="ECO:0000256" key="3">
    <source>
        <dbReference type="ARBA" id="ARBA00024947"/>
    </source>
</evidence>
<reference evidence="4 5" key="1">
    <citation type="submission" date="2018-11" db="EMBL/GenBank/DDBJ databases">
        <authorList>
            <consortium name="Pathogen Informatics"/>
        </authorList>
    </citation>
    <scope>NUCLEOTIDE SEQUENCE [LARGE SCALE GENOMIC DNA]</scope>
    <source>
        <strain evidence="4 5">Zambia</strain>
    </source>
</reference>
<dbReference type="InterPro" id="IPR029045">
    <property type="entry name" value="ClpP/crotonase-like_dom_sf"/>
</dbReference>
<dbReference type="SUPFAM" id="SSF52096">
    <property type="entry name" value="ClpP/crotonase"/>
    <property type="match status" value="1"/>
</dbReference>
<organism evidence="4 5">
    <name type="scientific">Schistosoma margrebowiei</name>
    <dbReference type="NCBI Taxonomy" id="48269"/>
    <lineage>
        <taxon>Eukaryota</taxon>
        <taxon>Metazoa</taxon>
        <taxon>Spiralia</taxon>
        <taxon>Lophotrochozoa</taxon>
        <taxon>Platyhelminthes</taxon>
        <taxon>Trematoda</taxon>
        <taxon>Digenea</taxon>
        <taxon>Strigeidida</taxon>
        <taxon>Schistosomatoidea</taxon>
        <taxon>Schistosomatidae</taxon>
        <taxon>Schistosoma</taxon>
    </lineage>
</organism>
<dbReference type="Pfam" id="PF00378">
    <property type="entry name" value="ECH_1"/>
    <property type="match status" value="1"/>
</dbReference>
<dbReference type="GO" id="GO:0005739">
    <property type="term" value="C:mitochondrion"/>
    <property type="evidence" value="ECO:0007669"/>
    <property type="project" value="TreeGrafter"/>
</dbReference>
<dbReference type="GO" id="GO:0048039">
    <property type="term" value="F:ubiquinone binding"/>
    <property type="evidence" value="ECO:0007669"/>
    <property type="project" value="InterPro"/>
</dbReference>
<comment type="function">
    <text evidence="3">Required for the function of coenzyme Q in the respiratory chain. May serve as a chaperone or may be involved in the transport of Q6 from its site of synthesis to the catalytic sites of the respiratory complexes.</text>
</comment>
<dbReference type="STRING" id="48269.A0A183MPZ1"/>
<keyword evidence="5" id="KW-1185">Reference proteome</keyword>
<protein>
    <submittedName>
        <fullName evidence="4">Uncharacterized protein</fullName>
    </submittedName>
</protein>